<comment type="subcellular location">
    <subcellularLocation>
        <location evidence="2">Cell membrane</location>
        <topology evidence="2">Multi-pass membrane protein</topology>
    </subcellularLocation>
</comment>
<dbReference type="InterPro" id="IPR003784">
    <property type="entry name" value="BioY"/>
</dbReference>
<gene>
    <name evidence="4" type="ORF">J4573_43945</name>
</gene>
<comment type="similarity">
    <text evidence="1 2">Belongs to the BioY family.</text>
</comment>
<feature type="transmembrane region" description="Helical" evidence="3">
    <location>
        <begin position="135"/>
        <end position="157"/>
    </location>
</feature>
<accession>A0A939TF85</accession>
<feature type="transmembrane region" description="Helical" evidence="3">
    <location>
        <begin position="106"/>
        <end position="123"/>
    </location>
</feature>
<keyword evidence="2" id="KW-0813">Transport</keyword>
<evidence type="ECO:0000256" key="3">
    <source>
        <dbReference type="SAM" id="Phobius"/>
    </source>
</evidence>
<dbReference type="Proteomes" id="UP000669179">
    <property type="component" value="Unassembled WGS sequence"/>
</dbReference>
<dbReference type="GO" id="GO:0005886">
    <property type="term" value="C:plasma membrane"/>
    <property type="evidence" value="ECO:0007669"/>
    <property type="project" value="UniProtKB-SubCell"/>
</dbReference>
<keyword evidence="3" id="KW-1133">Transmembrane helix</keyword>
<proteinExistence type="inferred from homology"/>
<dbReference type="AlphaFoldDB" id="A0A939TF85"/>
<keyword evidence="5" id="KW-1185">Reference proteome</keyword>
<evidence type="ECO:0000256" key="1">
    <source>
        <dbReference type="ARBA" id="ARBA00010692"/>
    </source>
</evidence>
<dbReference type="PIRSF" id="PIRSF016661">
    <property type="entry name" value="BioY"/>
    <property type="match status" value="1"/>
</dbReference>
<evidence type="ECO:0000256" key="2">
    <source>
        <dbReference type="PIRNR" id="PIRNR016661"/>
    </source>
</evidence>
<dbReference type="Gene3D" id="1.10.1760.20">
    <property type="match status" value="1"/>
</dbReference>
<dbReference type="Pfam" id="PF02632">
    <property type="entry name" value="BioY"/>
    <property type="match status" value="1"/>
</dbReference>
<feature type="transmembrane region" description="Helical" evidence="3">
    <location>
        <begin position="177"/>
        <end position="196"/>
    </location>
</feature>
<dbReference type="PANTHER" id="PTHR34295">
    <property type="entry name" value="BIOTIN TRANSPORTER BIOY"/>
    <property type="match status" value="1"/>
</dbReference>
<dbReference type="GO" id="GO:0015225">
    <property type="term" value="F:biotin transmembrane transporter activity"/>
    <property type="evidence" value="ECO:0007669"/>
    <property type="project" value="UniProtKB-UniRule"/>
</dbReference>
<feature type="transmembrane region" description="Helical" evidence="3">
    <location>
        <begin position="62"/>
        <end position="86"/>
    </location>
</feature>
<keyword evidence="3" id="KW-0812">Transmembrane</keyword>
<protein>
    <recommendedName>
        <fullName evidence="2">Biotin transporter</fullName>
    </recommendedName>
</protein>
<keyword evidence="2 3" id="KW-0472">Membrane</keyword>
<feature type="transmembrane region" description="Helical" evidence="3">
    <location>
        <begin position="30"/>
        <end position="50"/>
    </location>
</feature>
<organism evidence="4 5">
    <name type="scientific">Actinomadura barringtoniae</name>
    <dbReference type="NCBI Taxonomy" id="1427535"/>
    <lineage>
        <taxon>Bacteria</taxon>
        <taxon>Bacillati</taxon>
        <taxon>Actinomycetota</taxon>
        <taxon>Actinomycetes</taxon>
        <taxon>Streptosporangiales</taxon>
        <taxon>Thermomonosporaceae</taxon>
        <taxon>Actinomadura</taxon>
    </lineage>
</organism>
<keyword evidence="2" id="KW-1003">Cell membrane</keyword>
<dbReference type="PANTHER" id="PTHR34295:SF1">
    <property type="entry name" value="BIOTIN TRANSPORTER BIOY"/>
    <property type="match status" value="1"/>
</dbReference>
<name>A0A939TF85_9ACTN</name>
<evidence type="ECO:0000313" key="5">
    <source>
        <dbReference type="Proteomes" id="UP000669179"/>
    </source>
</evidence>
<comment type="caution">
    <text evidence="4">The sequence shown here is derived from an EMBL/GenBank/DDBJ whole genome shotgun (WGS) entry which is preliminary data.</text>
</comment>
<reference evidence="4" key="1">
    <citation type="submission" date="2021-03" db="EMBL/GenBank/DDBJ databases">
        <authorList>
            <person name="Kanchanasin P."/>
            <person name="Saeng-In P."/>
            <person name="Phongsopitanun W."/>
            <person name="Yuki M."/>
            <person name="Kudo T."/>
            <person name="Ohkuma M."/>
            <person name="Tanasupawat S."/>
        </authorList>
    </citation>
    <scope>NUCLEOTIDE SEQUENCE</scope>
    <source>
        <strain evidence="4">GKU 128</strain>
    </source>
</reference>
<evidence type="ECO:0000313" key="4">
    <source>
        <dbReference type="EMBL" id="MBO2454105.1"/>
    </source>
</evidence>
<sequence>MEGSVTTAPLARRRPAVLGDLLPGSLARDLALVAGAAAFVGVAAQIAVPLPGTPVPVSGQTFAVLLAGAALGWGRAALGMIAYLLLGMAGMPWFVDGASGTGSPTLGYIIGFVLAAGVVGRLAERGGDRTPVRTVATMLLGTALIYAVGVPYLMASLHVGLDKALHLGVTPFLLGDAAKVALAAGLLPAAWKLAAFGRDRSS</sequence>
<dbReference type="EMBL" id="JAGEOJ010000024">
    <property type="protein sequence ID" value="MBO2454105.1"/>
    <property type="molecule type" value="Genomic_DNA"/>
</dbReference>